<evidence type="ECO:0008006" key="4">
    <source>
        <dbReference type="Google" id="ProtNLM"/>
    </source>
</evidence>
<dbReference type="EMBL" id="JAPFFF010000010">
    <property type="protein sequence ID" value="KAK8881284.1"/>
    <property type="molecule type" value="Genomic_DNA"/>
</dbReference>
<gene>
    <name evidence="2" type="ORF">M9Y10_004018</name>
</gene>
<dbReference type="Proteomes" id="UP001470230">
    <property type="component" value="Unassembled WGS sequence"/>
</dbReference>
<feature type="compositionally biased region" description="Acidic residues" evidence="1">
    <location>
        <begin position="68"/>
        <end position="81"/>
    </location>
</feature>
<evidence type="ECO:0000313" key="2">
    <source>
        <dbReference type="EMBL" id="KAK8881284.1"/>
    </source>
</evidence>
<evidence type="ECO:0000313" key="3">
    <source>
        <dbReference type="Proteomes" id="UP001470230"/>
    </source>
</evidence>
<feature type="region of interest" description="Disordered" evidence="1">
    <location>
        <begin position="68"/>
        <end position="90"/>
    </location>
</feature>
<proteinExistence type="predicted"/>
<protein>
    <recommendedName>
        <fullName evidence="4">RWD domain-containing protein</fullName>
    </recommendedName>
</protein>
<reference evidence="2 3" key="1">
    <citation type="submission" date="2024-04" db="EMBL/GenBank/DDBJ databases">
        <title>Tritrichomonas musculus Genome.</title>
        <authorList>
            <person name="Alves-Ferreira E."/>
            <person name="Grigg M."/>
            <person name="Lorenzi H."/>
            <person name="Galac M."/>
        </authorList>
    </citation>
    <scope>NUCLEOTIDE SEQUENCE [LARGE SCALE GENOMIC DNA]</scope>
    <source>
        <strain evidence="2 3">EAF2021</strain>
    </source>
</reference>
<sequence>MLIKNIKKSLTDLDFCLDLISKYNITGECTLTIDAFAFRTFNGSSLGCSSNSKNFDQTMKQYLDEAIAEESSNETETEESSNDPATEESLNNKSPTIIVHRYSYGFIFLIVPLDYSFPPKIIHIKLSENGSYKEEIDQIAEFIKQKLRQIGIIPLFQATDGDRGASQIHEVFFVKQSIKI</sequence>
<evidence type="ECO:0000256" key="1">
    <source>
        <dbReference type="SAM" id="MobiDB-lite"/>
    </source>
</evidence>
<organism evidence="2 3">
    <name type="scientific">Tritrichomonas musculus</name>
    <dbReference type="NCBI Taxonomy" id="1915356"/>
    <lineage>
        <taxon>Eukaryota</taxon>
        <taxon>Metamonada</taxon>
        <taxon>Parabasalia</taxon>
        <taxon>Tritrichomonadida</taxon>
        <taxon>Tritrichomonadidae</taxon>
        <taxon>Tritrichomonas</taxon>
    </lineage>
</organism>
<accession>A0ABR2JQU8</accession>
<keyword evidence="3" id="KW-1185">Reference proteome</keyword>
<name>A0ABR2JQU8_9EUKA</name>
<comment type="caution">
    <text evidence="2">The sequence shown here is derived from an EMBL/GenBank/DDBJ whole genome shotgun (WGS) entry which is preliminary data.</text>
</comment>